<dbReference type="OMA" id="QANKCCT"/>
<dbReference type="Proteomes" id="UP000006701">
    <property type="component" value="Unassembled WGS sequence"/>
</dbReference>
<dbReference type="KEGG" id="act:ACLA_007980"/>
<evidence type="ECO:0000256" key="1">
    <source>
        <dbReference type="SAM" id="SignalP"/>
    </source>
</evidence>
<dbReference type="HOGENOM" id="CLU_2542163_0_0_1"/>
<evidence type="ECO:0000313" key="2">
    <source>
        <dbReference type="EMBL" id="EAW12038.1"/>
    </source>
</evidence>
<name>A1CDW1_ASPCL</name>
<accession>A1CDW1</accession>
<proteinExistence type="predicted"/>
<keyword evidence="3" id="KW-1185">Reference proteome</keyword>
<dbReference type="GeneID" id="4705434"/>
<feature type="chain" id="PRO_5002633092" description="Hydrophobin" evidence="1">
    <location>
        <begin position="19"/>
        <end position="100"/>
    </location>
</feature>
<dbReference type="AlphaFoldDB" id="A1CDW1"/>
<keyword evidence="1" id="KW-0732">Signal</keyword>
<sequence length="100" mass="10232">MQFKSVLAVFAAAAVASAAPGGGTPSQCTTEQANKCCTGLLNGLLNINILPALCLPLVGTCNNQAACCESNGIVSRNRIIGHQTADEESKGLLNCLTIQI</sequence>
<dbReference type="VEuPathDB" id="FungiDB:ACLA_007980"/>
<dbReference type="EMBL" id="DS027051">
    <property type="protein sequence ID" value="EAW12038.1"/>
    <property type="molecule type" value="Genomic_DNA"/>
</dbReference>
<gene>
    <name evidence="2" type="ORF">ACLA_007980</name>
</gene>
<organism evidence="2 3">
    <name type="scientific">Aspergillus clavatus (strain ATCC 1007 / CBS 513.65 / DSM 816 / NCTC 3887 / NRRL 1 / QM 1276 / 107)</name>
    <dbReference type="NCBI Taxonomy" id="344612"/>
    <lineage>
        <taxon>Eukaryota</taxon>
        <taxon>Fungi</taxon>
        <taxon>Dikarya</taxon>
        <taxon>Ascomycota</taxon>
        <taxon>Pezizomycotina</taxon>
        <taxon>Eurotiomycetes</taxon>
        <taxon>Eurotiomycetidae</taxon>
        <taxon>Eurotiales</taxon>
        <taxon>Aspergillaceae</taxon>
        <taxon>Aspergillus</taxon>
        <taxon>Aspergillus subgen. Fumigati</taxon>
    </lineage>
</organism>
<protein>
    <recommendedName>
        <fullName evidence="4">Hydrophobin</fullName>
    </recommendedName>
</protein>
<dbReference type="RefSeq" id="XP_001273464.1">
    <property type="nucleotide sequence ID" value="XM_001273463.1"/>
</dbReference>
<evidence type="ECO:0000313" key="3">
    <source>
        <dbReference type="Proteomes" id="UP000006701"/>
    </source>
</evidence>
<dbReference type="OrthoDB" id="4398851at2759"/>
<reference evidence="2 3" key="1">
    <citation type="journal article" date="2008" name="PLoS Genet.">
        <title>Genomic islands in the pathogenic filamentous fungus Aspergillus fumigatus.</title>
        <authorList>
            <person name="Fedorova N.D."/>
            <person name="Khaldi N."/>
            <person name="Joardar V.S."/>
            <person name="Maiti R."/>
            <person name="Amedeo P."/>
            <person name="Anderson M.J."/>
            <person name="Crabtree J."/>
            <person name="Silva J.C."/>
            <person name="Badger J.H."/>
            <person name="Albarraq A."/>
            <person name="Angiuoli S."/>
            <person name="Bussey H."/>
            <person name="Bowyer P."/>
            <person name="Cotty P.J."/>
            <person name="Dyer P.S."/>
            <person name="Egan A."/>
            <person name="Galens K."/>
            <person name="Fraser-Liggett C.M."/>
            <person name="Haas B.J."/>
            <person name="Inman J.M."/>
            <person name="Kent R."/>
            <person name="Lemieux S."/>
            <person name="Malavazi I."/>
            <person name="Orvis J."/>
            <person name="Roemer T."/>
            <person name="Ronning C.M."/>
            <person name="Sundaram J.P."/>
            <person name="Sutton G."/>
            <person name="Turner G."/>
            <person name="Venter J.C."/>
            <person name="White O.R."/>
            <person name="Whitty B.R."/>
            <person name="Youngman P."/>
            <person name="Wolfe K.H."/>
            <person name="Goldman G.H."/>
            <person name="Wortman J.R."/>
            <person name="Jiang B."/>
            <person name="Denning D.W."/>
            <person name="Nierman W.C."/>
        </authorList>
    </citation>
    <scope>NUCLEOTIDE SEQUENCE [LARGE SCALE GENOMIC DNA]</scope>
    <source>
        <strain evidence="3">ATCC 1007 / CBS 513.65 / DSM 816 / NCTC 3887 / NRRL 1</strain>
    </source>
</reference>
<evidence type="ECO:0008006" key="4">
    <source>
        <dbReference type="Google" id="ProtNLM"/>
    </source>
</evidence>
<feature type="signal peptide" evidence="1">
    <location>
        <begin position="1"/>
        <end position="18"/>
    </location>
</feature>